<dbReference type="Pfam" id="PF00078">
    <property type="entry name" value="RVT_1"/>
    <property type="match status" value="1"/>
</dbReference>
<dbReference type="CDD" id="cd01646">
    <property type="entry name" value="RT_Bac_retron_I"/>
    <property type="match status" value="1"/>
</dbReference>
<proteinExistence type="inferred from homology"/>
<dbReference type="AlphaFoldDB" id="A0A7X4HB82"/>
<comment type="similarity">
    <text evidence="1">Belongs to the bacterial reverse transcriptase family.</text>
</comment>
<accession>A0A7X4HB82</accession>
<reference evidence="3 4" key="1">
    <citation type="submission" date="2019-12" db="EMBL/GenBank/DDBJ databases">
        <title>Novel species isolated from a subtropical stream in China.</title>
        <authorList>
            <person name="Lu H."/>
        </authorList>
    </citation>
    <scope>NUCLEOTIDE SEQUENCE [LARGE SCALE GENOMIC DNA]</scope>
    <source>
        <strain evidence="3 4">FT127W</strain>
    </source>
</reference>
<comment type="caution">
    <text evidence="3">The sequence shown here is derived from an EMBL/GenBank/DDBJ whole genome shotgun (WGS) entry which is preliminary data.</text>
</comment>
<sequence>MSAAQQFSKEYSHEQLRQLYATHIALTGAIGIDRLSRQIFESRLEQEINLISTKAREGKYKFSQYQEKLISKGANKPPRVISIPTFRDRLTLRALCNVLKHAFSNQLTVKLPQHTISELRTSLRTSEYTRFIKLDVITFYPTIEHSVLMRILHRKIRKPEIRSLISAAIESPTVAFPDREREKEQKGVPQGLSISNILAEIYLSEFDQWARAIPGVVYHRYVDDILVLTKEDPDALAEQFRARLWENYRLQTHEIGEIGKSFIGDISEKFHFLGYEFNAGKASVKLNSIRRIEASIAKILTTYKYRCDMARTEANPFKQLHLLEKAKKICLWRLNLRVTGCITDGVRKGWIFYFSQIDDEAMSQLHHLDKTLLVLARRFELDLAQKEIKSFARTFHEAKRGNMEQRYIPNFDTTSLAYKREILTMYGIDNVLLLSEIVIDRLFKRKIRRETSEMEEDIQGGSRG</sequence>
<name>A0A7X4HB82_9BURK</name>
<dbReference type="InterPro" id="IPR000477">
    <property type="entry name" value="RT_dom"/>
</dbReference>
<dbReference type="PROSITE" id="PS50878">
    <property type="entry name" value="RT_POL"/>
    <property type="match status" value="1"/>
</dbReference>
<dbReference type="PANTHER" id="PTHR34047:SF8">
    <property type="entry name" value="PROTEIN YKFC"/>
    <property type="match status" value="1"/>
</dbReference>
<gene>
    <name evidence="3" type="ORF">GTP77_12000</name>
</gene>
<dbReference type="PANTHER" id="PTHR34047">
    <property type="entry name" value="NUCLEAR INTRON MATURASE 1, MITOCHONDRIAL-RELATED"/>
    <property type="match status" value="1"/>
</dbReference>
<evidence type="ECO:0000313" key="4">
    <source>
        <dbReference type="Proteomes" id="UP000450676"/>
    </source>
</evidence>
<dbReference type="InterPro" id="IPR051083">
    <property type="entry name" value="GrpII_Intron_Splice-Mob/Def"/>
</dbReference>
<evidence type="ECO:0000256" key="1">
    <source>
        <dbReference type="ARBA" id="ARBA00034120"/>
    </source>
</evidence>
<evidence type="ECO:0000313" key="3">
    <source>
        <dbReference type="EMBL" id="MYN08054.1"/>
    </source>
</evidence>
<dbReference type="RefSeq" id="WP_161072392.1">
    <property type="nucleotide sequence ID" value="NZ_WWCU01000011.1"/>
</dbReference>
<dbReference type="EMBL" id="WWCU01000011">
    <property type="protein sequence ID" value="MYN08054.1"/>
    <property type="molecule type" value="Genomic_DNA"/>
</dbReference>
<dbReference type="SUPFAM" id="SSF56672">
    <property type="entry name" value="DNA/RNA polymerases"/>
    <property type="match status" value="1"/>
</dbReference>
<protein>
    <submittedName>
        <fullName evidence="3">RNA-dependent DNA polymerase</fullName>
    </submittedName>
</protein>
<organism evidence="3 4">
    <name type="scientific">Pseudoduganella aquatica</name>
    <dbReference type="NCBI Taxonomy" id="2660641"/>
    <lineage>
        <taxon>Bacteria</taxon>
        <taxon>Pseudomonadati</taxon>
        <taxon>Pseudomonadota</taxon>
        <taxon>Betaproteobacteria</taxon>
        <taxon>Burkholderiales</taxon>
        <taxon>Oxalobacteraceae</taxon>
        <taxon>Telluria group</taxon>
        <taxon>Pseudoduganella</taxon>
    </lineage>
</organism>
<dbReference type="InterPro" id="IPR043502">
    <property type="entry name" value="DNA/RNA_pol_sf"/>
</dbReference>
<feature type="domain" description="Reverse transcriptase" evidence="2">
    <location>
        <begin position="64"/>
        <end position="277"/>
    </location>
</feature>
<evidence type="ECO:0000259" key="2">
    <source>
        <dbReference type="PROSITE" id="PS50878"/>
    </source>
</evidence>
<keyword evidence="4" id="KW-1185">Reference proteome</keyword>
<dbReference type="Proteomes" id="UP000450676">
    <property type="component" value="Unassembled WGS sequence"/>
</dbReference>